<keyword evidence="3" id="KW-1185">Reference proteome</keyword>
<proteinExistence type="predicted"/>
<gene>
    <name evidence="2" type="ORF">QLQ12_16610</name>
</gene>
<evidence type="ECO:0000313" key="2">
    <source>
        <dbReference type="EMBL" id="MDI6100228.1"/>
    </source>
</evidence>
<feature type="transmembrane region" description="Helical" evidence="1">
    <location>
        <begin position="89"/>
        <end position="107"/>
    </location>
</feature>
<accession>A0ABT6WKI1</accession>
<comment type="caution">
    <text evidence="2">The sequence shown here is derived from an EMBL/GenBank/DDBJ whole genome shotgun (WGS) entry which is preliminary data.</text>
</comment>
<keyword evidence="1" id="KW-0812">Transmembrane</keyword>
<evidence type="ECO:0000313" key="3">
    <source>
        <dbReference type="Proteomes" id="UP001241758"/>
    </source>
</evidence>
<name>A0ABT6WKI1_9ACTN</name>
<keyword evidence="1" id="KW-0472">Membrane</keyword>
<protein>
    <submittedName>
        <fullName evidence="2">DUF4383 domain-containing protein</fullName>
    </submittedName>
</protein>
<dbReference type="EMBL" id="JASCTH010000010">
    <property type="protein sequence ID" value="MDI6100228.1"/>
    <property type="molecule type" value="Genomic_DNA"/>
</dbReference>
<feature type="transmembrane region" description="Helical" evidence="1">
    <location>
        <begin position="56"/>
        <end position="82"/>
    </location>
</feature>
<keyword evidence="1" id="KW-1133">Transmembrane helix</keyword>
<organism evidence="2 3">
    <name type="scientific">Actinoplanes sandaracinus</name>
    <dbReference type="NCBI Taxonomy" id="3045177"/>
    <lineage>
        <taxon>Bacteria</taxon>
        <taxon>Bacillati</taxon>
        <taxon>Actinomycetota</taxon>
        <taxon>Actinomycetes</taxon>
        <taxon>Micromonosporales</taxon>
        <taxon>Micromonosporaceae</taxon>
        <taxon>Actinoplanes</taxon>
    </lineage>
</organism>
<evidence type="ECO:0000256" key="1">
    <source>
        <dbReference type="SAM" id="Phobius"/>
    </source>
</evidence>
<reference evidence="2 3" key="1">
    <citation type="submission" date="2023-05" db="EMBL/GenBank/DDBJ databases">
        <title>Actinoplanes sp. NEAU-A12 genome sequencing.</title>
        <authorList>
            <person name="Wang Z.-S."/>
        </authorList>
    </citation>
    <scope>NUCLEOTIDE SEQUENCE [LARGE SCALE GENOMIC DNA]</scope>
    <source>
        <strain evidence="2 3">NEAU-A12</strain>
    </source>
</reference>
<feature type="transmembrane region" description="Helical" evidence="1">
    <location>
        <begin position="127"/>
        <end position="144"/>
    </location>
</feature>
<dbReference type="RefSeq" id="WP_282760898.1">
    <property type="nucleotide sequence ID" value="NZ_JASCTH010000010.1"/>
</dbReference>
<dbReference type="Proteomes" id="UP001241758">
    <property type="component" value="Unassembled WGS sequence"/>
</dbReference>
<dbReference type="Pfam" id="PF14325">
    <property type="entry name" value="DUF4383"/>
    <property type="match status" value="1"/>
</dbReference>
<feature type="transmembrane region" description="Helical" evidence="1">
    <location>
        <begin position="21"/>
        <end position="44"/>
    </location>
</feature>
<sequence>MTINPGARGVAVTRSPVRTAALAVGATFLLVGVLGFIPGITTGYDNMMFAGHDSEAYLFGVFQVSILHNIVHLLFGAAGLGLARSAPGARAYLVGGGAVYLLLWLYGLIIGQDTPANFVPLNGADDWLHLGLGLGMIALGLALGRRDTR</sequence>